<evidence type="ECO:0000313" key="13">
    <source>
        <dbReference type="Proteomes" id="UP001161405"/>
    </source>
</evidence>
<dbReference type="InterPro" id="IPR027417">
    <property type="entry name" value="P-loop_NTPase"/>
</dbReference>
<dbReference type="CDD" id="cd17991">
    <property type="entry name" value="DEXHc_TRCF"/>
    <property type="match status" value="1"/>
</dbReference>
<evidence type="ECO:0000256" key="9">
    <source>
        <dbReference type="HAMAP-Rule" id="MF_00969"/>
    </source>
</evidence>
<keyword evidence="3 9" id="KW-0227">DNA damage</keyword>
<keyword evidence="2 9" id="KW-0547">Nucleotide-binding</keyword>
<sequence length="1174" mass="129581">MADIDEHTLSHDKRLDVNALSPNRFITGVPDGMQPIELARLIESESAANPDRKVSVCFVARDGRRMQKMAELIKKLMPAHSVYLFPAWDCLPYDRVSPNAAVLAERMTTLAALRNAQTKGAVVLTAVNAIVQKTVSTQFVDEFSFSVTSGQDVKTEKLVQWATVNGYMRVPTVREPGEYAVRGGLIDLFPAGFENPVRFDFFGSSLESIRTFDPETQRTIAQQKAATMVPMGEIVLQDETVSRFRRGYTASFGGNTANDPLYAAISAGQRFAGMEHWLPLFHTEMGSLPDFLDQAPLALDEQANQAIAERRTQIADYYDARREAFEEGDVGSVYKPLPAEQLYMLGDELALANNADVIQITPFSTLESDLKSSENRNGQLAPNFSKERQAEDINLFEAVIATTRARARDGRRVVIACWTEGTRDRMAQVLKDHDVTKTKLIEHWPQVSTLNIGEVGLIVLGLESGFETEEILVLSEQDILGERIIRASKRRKGAEALTEATGLASGDLVVHVDHGIGRFVGLKAIDVMGAPHDCVEIEYAKNDRLYLPVENIELLSRYGSDAGDGILDKLGGVAWQAKKSKLKKRIREMAEQLIQIAAARTMSKGDVVEPQMGVYEEFCARFPYEETEDQLTAIDAIFGDLTSGRVMDRLVCGDVGFGKTEVALRAAFAVALSGKQVAVVVPTTLLARQHFKTFSERFADLPVRVRQASRLVSAKQLKLTKDGLADGSVDIVIGTHALLAKTIKFKDLGLLVVDEEQHFGVGHKERLKELKSSVHVLTLSATPIPRTLQLALTGVRDLSLLATAPVDRLSVRSFVLPFDPLVVREALLREKYRGGQSFYVVPRIKDQAEIVRFLDEHVPEVSYVVANGQMPPGELDYIMNAFYDGKFDVLIATTIVESGLDIPTANTLVVHRADNFGLSQLHQIRGRIGRSKIRAYALFTTPTHQKLTDTATRRLTVLQSLDSLGAGFQLASHDLDIRGAGNILGEEQSGHIKEVGYELYQAMLEEAVATLKSGGNLDEEDGKWSPQISLGMPVMIPETYVPDLQVRMQLYRRLGDLTESEEINAFGSELIDRFGPLPEEVQHLLKIVLVKSLCRTANVEKVDAGPKGAVITLRNGIFPNPHALVQLVADPKEHAKVRPDQKLVFSRNWPDANKKLMGAARILTQLAKLATSAS</sequence>
<dbReference type="Pfam" id="PF17757">
    <property type="entry name" value="UvrB_inter"/>
    <property type="match status" value="1"/>
</dbReference>
<dbReference type="Pfam" id="PF00271">
    <property type="entry name" value="Helicase_C"/>
    <property type="match status" value="1"/>
</dbReference>
<evidence type="ECO:0000259" key="11">
    <source>
        <dbReference type="PROSITE" id="PS51194"/>
    </source>
</evidence>
<dbReference type="PROSITE" id="PS51194">
    <property type="entry name" value="HELICASE_CTER"/>
    <property type="match status" value="1"/>
</dbReference>
<dbReference type="PANTHER" id="PTHR47964">
    <property type="entry name" value="ATP-DEPENDENT DNA HELICASE HOMOLOG RECG, CHLOROPLASTIC"/>
    <property type="match status" value="1"/>
</dbReference>
<dbReference type="SUPFAM" id="SSF52540">
    <property type="entry name" value="P-loop containing nucleoside triphosphate hydrolases"/>
    <property type="match status" value="4"/>
</dbReference>
<dbReference type="SMART" id="SM00487">
    <property type="entry name" value="DEXDc"/>
    <property type="match status" value="1"/>
</dbReference>
<accession>A0ABQ5UTD9</accession>
<dbReference type="SUPFAM" id="SSF141259">
    <property type="entry name" value="CarD-like"/>
    <property type="match status" value="1"/>
</dbReference>
<dbReference type="RefSeq" id="WP_379863266.1">
    <property type="nucleotide sequence ID" value="NZ_BSNI01000002.1"/>
</dbReference>
<reference evidence="12" key="1">
    <citation type="journal article" date="2014" name="Int. J. Syst. Evol. Microbiol.">
        <title>Complete genome of a new Firmicutes species belonging to the dominant human colonic microbiota ('Ruminococcus bicirculans') reveals two chromosomes and a selective capacity to utilize plant glucans.</title>
        <authorList>
            <consortium name="NISC Comparative Sequencing Program"/>
            <person name="Wegmann U."/>
            <person name="Louis P."/>
            <person name="Goesmann A."/>
            <person name="Henrissat B."/>
            <person name="Duncan S.H."/>
            <person name="Flint H.J."/>
        </authorList>
    </citation>
    <scope>NUCLEOTIDE SEQUENCE</scope>
    <source>
        <strain evidence="12">NBRC 107169</strain>
    </source>
</reference>
<dbReference type="InterPro" id="IPR014001">
    <property type="entry name" value="Helicase_ATP-bd"/>
</dbReference>
<evidence type="ECO:0000256" key="4">
    <source>
        <dbReference type="ARBA" id="ARBA00022801"/>
    </source>
</evidence>
<dbReference type="Gene3D" id="3.40.50.300">
    <property type="entry name" value="P-loop containing nucleotide triphosphate hydrolases"/>
    <property type="match status" value="2"/>
</dbReference>
<dbReference type="SUPFAM" id="SSF143517">
    <property type="entry name" value="TRCF domain-like"/>
    <property type="match status" value="1"/>
</dbReference>
<dbReference type="Pfam" id="PF03461">
    <property type="entry name" value="TRCF"/>
    <property type="match status" value="1"/>
</dbReference>
<dbReference type="PROSITE" id="PS51192">
    <property type="entry name" value="HELICASE_ATP_BIND_1"/>
    <property type="match status" value="1"/>
</dbReference>
<dbReference type="SMART" id="SM00490">
    <property type="entry name" value="HELICc"/>
    <property type="match status" value="1"/>
</dbReference>
<dbReference type="Gene3D" id="3.40.50.11140">
    <property type="match status" value="1"/>
</dbReference>
<evidence type="ECO:0000313" key="12">
    <source>
        <dbReference type="EMBL" id="GLQ18376.1"/>
    </source>
</evidence>
<evidence type="ECO:0000256" key="5">
    <source>
        <dbReference type="ARBA" id="ARBA00022806"/>
    </source>
</evidence>
<dbReference type="Pfam" id="PF02559">
    <property type="entry name" value="CarD_TRCF_RID"/>
    <property type="match status" value="1"/>
</dbReference>
<dbReference type="Proteomes" id="UP001161405">
    <property type="component" value="Unassembled WGS sequence"/>
</dbReference>
<feature type="domain" description="Helicase C-terminal" evidence="11">
    <location>
        <begin position="822"/>
        <end position="976"/>
    </location>
</feature>
<dbReference type="EMBL" id="BSNI01000002">
    <property type="protein sequence ID" value="GLQ18376.1"/>
    <property type="molecule type" value="Genomic_DNA"/>
</dbReference>
<dbReference type="Gene3D" id="3.40.50.11180">
    <property type="match status" value="1"/>
</dbReference>
<dbReference type="SMART" id="SM01058">
    <property type="entry name" value="CarD_TRCF"/>
    <property type="match status" value="1"/>
</dbReference>
<dbReference type="SMART" id="SM00982">
    <property type="entry name" value="TRCF"/>
    <property type="match status" value="1"/>
</dbReference>
<comment type="similarity">
    <text evidence="9">In the C-terminal section; belongs to the helicase family. RecG subfamily.</text>
</comment>
<dbReference type="PANTHER" id="PTHR47964:SF1">
    <property type="entry name" value="ATP-DEPENDENT DNA HELICASE HOMOLOG RECG, CHLOROPLASTIC"/>
    <property type="match status" value="1"/>
</dbReference>
<keyword evidence="1 9" id="KW-0963">Cytoplasm</keyword>
<gene>
    <name evidence="9 12" type="primary">mfd</name>
    <name evidence="12" type="ORF">GCM10007879_26250</name>
</gene>
<keyword evidence="8 9" id="KW-0234">DNA repair</keyword>
<dbReference type="InterPro" id="IPR047112">
    <property type="entry name" value="RecG/Mfd"/>
</dbReference>
<dbReference type="Gene3D" id="3.30.2060.10">
    <property type="entry name" value="Penicillin-binding protein 1b domain"/>
    <property type="match status" value="1"/>
</dbReference>
<dbReference type="EC" id="3.6.4.-" evidence="9"/>
<keyword evidence="13" id="KW-1185">Reference proteome</keyword>
<dbReference type="InterPro" id="IPR041471">
    <property type="entry name" value="UvrB_inter"/>
</dbReference>
<keyword evidence="5" id="KW-0347">Helicase</keyword>
<organism evidence="12 13">
    <name type="scientific">Maritalea porphyrae</name>
    <dbReference type="NCBI Taxonomy" id="880732"/>
    <lineage>
        <taxon>Bacteria</taxon>
        <taxon>Pseudomonadati</taxon>
        <taxon>Pseudomonadota</taxon>
        <taxon>Alphaproteobacteria</taxon>
        <taxon>Hyphomicrobiales</taxon>
        <taxon>Devosiaceae</taxon>
        <taxon>Maritalea</taxon>
    </lineage>
</organism>
<dbReference type="Gene3D" id="2.40.10.170">
    <property type="match status" value="1"/>
</dbReference>
<dbReference type="InterPro" id="IPR005118">
    <property type="entry name" value="TRCF_C"/>
</dbReference>
<keyword evidence="4 9" id="KW-0378">Hydrolase</keyword>
<dbReference type="InterPro" id="IPR003711">
    <property type="entry name" value="CarD-like/TRCF_RID"/>
</dbReference>
<dbReference type="InterPro" id="IPR001650">
    <property type="entry name" value="Helicase_C-like"/>
</dbReference>
<reference evidence="12" key="2">
    <citation type="submission" date="2023-01" db="EMBL/GenBank/DDBJ databases">
        <title>Draft genome sequence of Maritalea porphyrae strain NBRC 107169.</title>
        <authorList>
            <person name="Sun Q."/>
            <person name="Mori K."/>
        </authorList>
    </citation>
    <scope>NUCLEOTIDE SEQUENCE</scope>
    <source>
        <strain evidence="12">NBRC 107169</strain>
    </source>
</reference>
<evidence type="ECO:0000256" key="6">
    <source>
        <dbReference type="ARBA" id="ARBA00022840"/>
    </source>
</evidence>
<evidence type="ECO:0000256" key="2">
    <source>
        <dbReference type="ARBA" id="ARBA00022741"/>
    </source>
</evidence>
<dbReference type="InterPro" id="IPR036101">
    <property type="entry name" value="CarD-like/TRCF_RID_sf"/>
</dbReference>
<comment type="caution">
    <text evidence="12">The sequence shown here is derived from an EMBL/GenBank/DDBJ whole genome shotgun (WGS) entry which is preliminary data.</text>
</comment>
<comment type="similarity">
    <text evidence="9">In the N-terminal section; belongs to the UvrB family.</text>
</comment>
<proteinExistence type="inferred from homology"/>
<evidence type="ECO:0000259" key="10">
    <source>
        <dbReference type="PROSITE" id="PS51192"/>
    </source>
</evidence>
<dbReference type="HAMAP" id="MF_00969">
    <property type="entry name" value="TRCF"/>
    <property type="match status" value="1"/>
</dbReference>
<dbReference type="Gene3D" id="3.90.1150.50">
    <property type="entry name" value="Transcription-repair-coupling factor, D7 domain"/>
    <property type="match status" value="1"/>
</dbReference>
<feature type="domain" description="Helicase ATP-binding" evidence="10">
    <location>
        <begin position="640"/>
        <end position="801"/>
    </location>
</feature>
<keyword evidence="7 9" id="KW-0238">DNA-binding</keyword>
<protein>
    <recommendedName>
        <fullName evidence="9">Transcription-repair-coupling factor</fullName>
        <shortName evidence="9">TRCF</shortName>
        <ecNumber evidence="9">3.6.4.-</ecNumber>
    </recommendedName>
</protein>
<dbReference type="InterPro" id="IPR004576">
    <property type="entry name" value="Mfd"/>
</dbReference>
<dbReference type="NCBIfam" id="TIGR00580">
    <property type="entry name" value="mfd"/>
    <property type="match status" value="1"/>
</dbReference>
<evidence type="ECO:0000256" key="7">
    <source>
        <dbReference type="ARBA" id="ARBA00023125"/>
    </source>
</evidence>
<evidence type="ECO:0000256" key="8">
    <source>
        <dbReference type="ARBA" id="ARBA00023204"/>
    </source>
</evidence>
<dbReference type="InterPro" id="IPR011545">
    <property type="entry name" value="DEAD/DEAH_box_helicase_dom"/>
</dbReference>
<evidence type="ECO:0000256" key="3">
    <source>
        <dbReference type="ARBA" id="ARBA00022763"/>
    </source>
</evidence>
<evidence type="ECO:0000256" key="1">
    <source>
        <dbReference type="ARBA" id="ARBA00022490"/>
    </source>
</evidence>
<dbReference type="Pfam" id="PF00270">
    <property type="entry name" value="DEAD"/>
    <property type="match status" value="1"/>
</dbReference>
<comment type="function">
    <text evidence="9">Couples transcription and DNA repair by recognizing RNA polymerase (RNAP) stalled at DNA lesions. Mediates ATP-dependent release of RNAP and its truncated transcript from the DNA, and recruitment of nucleotide excision repair machinery to the damaged site.</text>
</comment>
<comment type="subcellular location">
    <subcellularLocation>
        <location evidence="9">Cytoplasm</location>
    </subcellularLocation>
</comment>
<keyword evidence="6 9" id="KW-0067">ATP-binding</keyword>
<dbReference type="InterPro" id="IPR037235">
    <property type="entry name" value="TRCF-like_C_D7"/>
</dbReference>
<name>A0ABQ5UTD9_9HYPH</name>